<evidence type="ECO:0000313" key="4">
    <source>
        <dbReference type="Proteomes" id="UP000664417"/>
    </source>
</evidence>
<dbReference type="Pfam" id="PF07693">
    <property type="entry name" value="KAP_NTPase"/>
    <property type="match status" value="1"/>
</dbReference>
<dbReference type="Proteomes" id="UP000664417">
    <property type="component" value="Unassembled WGS sequence"/>
</dbReference>
<keyword evidence="1" id="KW-0175">Coiled coil</keyword>
<evidence type="ECO:0000256" key="1">
    <source>
        <dbReference type="SAM" id="Coils"/>
    </source>
</evidence>
<evidence type="ECO:0000313" key="3">
    <source>
        <dbReference type="EMBL" id="MBO1321116.1"/>
    </source>
</evidence>
<dbReference type="AlphaFoldDB" id="A0A8J7QI68"/>
<dbReference type="Gene3D" id="3.40.50.300">
    <property type="entry name" value="P-loop containing nucleotide triphosphate hydrolases"/>
    <property type="match status" value="1"/>
</dbReference>
<reference evidence="3" key="1">
    <citation type="submission" date="2021-03" db="EMBL/GenBank/DDBJ databases">
        <authorList>
            <person name="Wang G."/>
        </authorList>
    </citation>
    <scope>NUCLEOTIDE SEQUENCE</scope>
    <source>
        <strain evidence="3">KCTC 12899</strain>
    </source>
</reference>
<sequence length="442" mass="50413">MTDQPYLIAQTIVDATAALSPEKPLPGGDERWQDFTAGRGDRVTTLMTRLLQSHTDDFHRLVFSSHRGAGKTTELNQLAQALQNKYKTIYIEANVEMHPHDIEIEDLLLVMAQIIDQVMREEQLQLPQKLLFDIASWFGQTIKTTSVGTTYLGQLETHIQAKAGVPYFSKLMANLKALFKTESTHKTEVKEVLRKFPKTLAEAVNKLLDAANEKLKNKNQELLVIIDNLDRYPPQVIDTLISRNAERFKSLHCHFILTPPINLYYRPESENLEQNYRCFTMPTIKLRQAGQPYDHFAGPGHDLLLKALAKRINLEKLVPEPKTQDRLVFGSGGSIRNLLELAQDASLEADGDFIVLEDVNRALSRHRSRLRNRINALGLMQALVHISHTKQLDEGEPYRQALYYRLAFMYNGAGWYDIHPLISELDEFKQAHADHQTNPPTT</sequence>
<dbReference type="EMBL" id="JAFREP010000022">
    <property type="protein sequence ID" value="MBO1321116.1"/>
    <property type="molecule type" value="Genomic_DNA"/>
</dbReference>
<organism evidence="3 4">
    <name type="scientific">Acanthopleuribacter pedis</name>
    <dbReference type="NCBI Taxonomy" id="442870"/>
    <lineage>
        <taxon>Bacteria</taxon>
        <taxon>Pseudomonadati</taxon>
        <taxon>Acidobacteriota</taxon>
        <taxon>Holophagae</taxon>
        <taxon>Acanthopleuribacterales</taxon>
        <taxon>Acanthopleuribacteraceae</taxon>
        <taxon>Acanthopleuribacter</taxon>
    </lineage>
</organism>
<accession>A0A8J7QI68</accession>
<protein>
    <submittedName>
        <fullName evidence="3">AAA family ATPase</fullName>
    </submittedName>
</protein>
<proteinExistence type="predicted"/>
<gene>
    <name evidence="3" type="ORF">J3U88_21735</name>
</gene>
<dbReference type="SUPFAM" id="SSF52540">
    <property type="entry name" value="P-loop containing nucleoside triphosphate hydrolases"/>
    <property type="match status" value="1"/>
</dbReference>
<feature type="domain" description="KAP NTPase" evidence="2">
    <location>
        <begin position="68"/>
        <end position="242"/>
    </location>
</feature>
<dbReference type="InterPro" id="IPR011646">
    <property type="entry name" value="KAP_P-loop"/>
</dbReference>
<feature type="coiled-coil region" evidence="1">
    <location>
        <begin position="201"/>
        <end position="228"/>
    </location>
</feature>
<dbReference type="RefSeq" id="WP_207861091.1">
    <property type="nucleotide sequence ID" value="NZ_JAFREP010000022.1"/>
</dbReference>
<keyword evidence="4" id="KW-1185">Reference proteome</keyword>
<dbReference type="InterPro" id="IPR027417">
    <property type="entry name" value="P-loop_NTPase"/>
</dbReference>
<comment type="caution">
    <text evidence="3">The sequence shown here is derived from an EMBL/GenBank/DDBJ whole genome shotgun (WGS) entry which is preliminary data.</text>
</comment>
<evidence type="ECO:0000259" key="2">
    <source>
        <dbReference type="Pfam" id="PF07693"/>
    </source>
</evidence>
<name>A0A8J7QI68_9BACT</name>